<keyword evidence="1" id="KW-0677">Repeat</keyword>
<dbReference type="InterPro" id="IPR027417">
    <property type="entry name" value="P-loop_NTPase"/>
</dbReference>
<evidence type="ECO:0000256" key="1">
    <source>
        <dbReference type="ARBA" id="ARBA00022737"/>
    </source>
</evidence>
<feature type="domain" description="NACHT" evidence="3">
    <location>
        <begin position="570"/>
        <end position="708"/>
    </location>
</feature>
<reference evidence="4 5" key="1">
    <citation type="journal article" date="2010" name="Nat. Biotechnol.">
        <title>Genome sequence of the model mushroom Schizophyllum commune.</title>
        <authorList>
            <person name="Ohm R.A."/>
            <person name="de Jong J.F."/>
            <person name="Lugones L.G."/>
            <person name="Aerts A."/>
            <person name="Kothe E."/>
            <person name="Stajich J.E."/>
            <person name="de Vries R.P."/>
            <person name="Record E."/>
            <person name="Levasseur A."/>
            <person name="Baker S.E."/>
            <person name="Bartholomew K.A."/>
            <person name="Coutinho P.M."/>
            <person name="Erdmann S."/>
            <person name="Fowler T.J."/>
            <person name="Gathman A.C."/>
            <person name="Lombard V."/>
            <person name="Henrissat B."/>
            <person name="Knabe N."/>
            <person name="Kuees U."/>
            <person name="Lilly W.W."/>
            <person name="Lindquist E."/>
            <person name="Lucas S."/>
            <person name="Magnuson J.K."/>
            <person name="Piumi F."/>
            <person name="Raudaskoski M."/>
            <person name="Salamov A."/>
            <person name="Schmutz J."/>
            <person name="Schwarze F.W.M.R."/>
            <person name="vanKuyk P.A."/>
            <person name="Horton J.S."/>
            <person name="Grigoriev I.V."/>
            <person name="Woesten H.A.B."/>
        </authorList>
    </citation>
    <scope>NUCLEOTIDE SEQUENCE [LARGE SCALE GENOMIC DNA]</scope>
    <source>
        <strain evidence="5">H4-8 / FGSC 9210</strain>
    </source>
</reference>
<dbReference type="EMBL" id="GL377303">
    <property type="protein sequence ID" value="EFJ00018.1"/>
    <property type="molecule type" value="Genomic_DNA"/>
</dbReference>
<accession>D8PVE5</accession>
<evidence type="ECO:0000313" key="5">
    <source>
        <dbReference type="Proteomes" id="UP000007431"/>
    </source>
</evidence>
<evidence type="ECO:0000313" key="4">
    <source>
        <dbReference type="EMBL" id="EFJ00018.1"/>
    </source>
</evidence>
<evidence type="ECO:0000259" key="3">
    <source>
        <dbReference type="PROSITE" id="PS50837"/>
    </source>
</evidence>
<dbReference type="SUPFAM" id="SSF52540">
    <property type="entry name" value="P-loop containing nucleoside triphosphate hydrolases"/>
    <property type="match status" value="2"/>
</dbReference>
<sequence>MSHHKVLDALISHPDCGSFKMFSGIIFPRGVQIPSYTGSIFDIAHLRCCQRAWRRPNGPRTVKYNREKQLPSSRTGVCRTSANAGIFSDPEFVAFETLPIREDIWTATSTDYTSKCSSRTTRRGQEEIPTINPDSNRRPYASRSRNAKSEIEPGPSRRPCSPSWLATIAGDLSATMSNSPTSSTSQAVDHQRLRGRLGFSSNVTREDALSSIWAEAVAECQHTIGADLLQSGFGSQEAVVAYIKRREEAEDALQKDHWHKMRARIVPLARVLEKLCAPIGDTLGSTASTGAMPSRGGVLMRPITGLPPKQDHLLCGGLDPQLVHACVKTHEELAQVGTALDEIKMHLRVVEAVVGSQPGDLLRDASVKLLAQIVSVLAAIVKVTREGRLRLWLQSLVDVRPLSSALQDLGRLATRHHEAIVGVTFEKVTQVMSSIAEGKVAQDWVNQRLLDLLQVAREVQGTLQNLLFLWLYTDYQTTDNTSLTNEEIAANRAILRRVELLFYRQAEDLREIKGGQTRSSIAEFDKVAQWLKYPDPSFKLSRLLDDRAEGTGSWFLDGDVFNDFRQGKARSVLLSGKAGSGKSTMIAAAAQALQAYCASSVPESLVIIHLFDATNGASAQDLHSLLSALLYQVALKSPTCASTISESRQKAAESGYTTKFDKERLLMGLLRSLSQCTFIVIDALDEADEADVLPFLERLRDIPTVSLLASRRTVTGAGTFDVVISIDDNDTDGDIGTVLDIAMSAGGALERIKDRDGVRQTLLAGAEGNFRWTVLVIQELRSIAGMPGKVRQRLKSLPESLEALYKACLDSISPADREDVRRLLLWLT</sequence>
<dbReference type="Proteomes" id="UP000007431">
    <property type="component" value="Unassembled WGS sequence"/>
</dbReference>
<dbReference type="OrthoDB" id="448455at2759"/>
<dbReference type="InParanoid" id="D8PVE5"/>
<dbReference type="PANTHER" id="PTHR10039:SF16">
    <property type="entry name" value="GPI INOSITOL-DEACYLASE"/>
    <property type="match status" value="1"/>
</dbReference>
<dbReference type="VEuPathDB" id="FungiDB:SCHCODRAFT_02674819"/>
<gene>
    <name evidence="4" type="ORF">SCHCODRAFT_232250</name>
</gene>
<dbReference type="InterPro" id="IPR007111">
    <property type="entry name" value="NACHT_NTPase"/>
</dbReference>
<dbReference type="Pfam" id="PF24883">
    <property type="entry name" value="NPHP3_N"/>
    <property type="match status" value="1"/>
</dbReference>
<organism evidence="5">
    <name type="scientific">Schizophyllum commune (strain H4-8 / FGSC 9210)</name>
    <name type="common">Split gill fungus</name>
    <dbReference type="NCBI Taxonomy" id="578458"/>
    <lineage>
        <taxon>Eukaryota</taxon>
        <taxon>Fungi</taxon>
        <taxon>Dikarya</taxon>
        <taxon>Basidiomycota</taxon>
        <taxon>Agaricomycotina</taxon>
        <taxon>Agaricomycetes</taxon>
        <taxon>Agaricomycetidae</taxon>
        <taxon>Agaricales</taxon>
        <taxon>Schizophyllaceae</taxon>
        <taxon>Schizophyllum</taxon>
    </lineage>
</organism>
<proteinExistence type="predicted"/>
<dbReference type="InterPro" id="IPR056884">
    <property type="entry name" value="NPHP3-like_N"/>
</dbReference>
<dbReference type="RefSeq" id="XP_003034920.1">
    <property type="nucleotide sequence ID" value="XM_003034874.1"/>
</dbReference>
<dbReference type="AlphaFoldDB" id="D8PVE5"/>
<dbReference type="KEGG" id="scm:SCHCO_02674819"/>
<feature type="region of interest" description="Disordered" evidence="2">
    <location>
        <begin position="115"/>
        <end position="162"/>
    </location>
</feature>
<dbReference type="PROSITE" id="PS50837">
    <property type="entry name" value="NACHT"/>
    <property type="match status" value="1"/>
</dbReference>
<dbReference type="GeneID" id="9587408"/>
<keyword evidence="5" id="KW-1185">Reference proteome</keyword>
<dbReference type="Gene3D" id="3.40.50.300">
    <property type="entry name" value="P-loop containing nucleotide triphosphate hydrolases"/>
    <property type="match status" value="1"/>
</dbReference>
<name>D8PVE5_SCHCM</name>
<dbReference type="PANTHER" id="PTHR10039">
    <property type="entry name" value="AMELOGENIN"/>
    <property type="match status" value="1"/>
</dbReference>
<protein>
    <recommendedName>
        <fullName evidence="3">NACHT domain-containing protein</fullName>
    </recommendedName>
</protein>
<evidence type="ECO:0000256" key="2">
    <source>
        <dbReference type="SAM" id="MobiDB-lite"/>
    </source>
</evidence>
<dbReference type="HOGENOM" id="CLU_342292_0_0_1"/>
<dbReference type="STRING" id="578458.D8PVE5"/>